<comment type="catalytic activity">
    <reaction evidence="5">
        <text>urea + 2 H2O + H(+) = hydrogencarbonate + 2 NH4(+)</text>
        <dbReference type="Rhea" id="RHEA:20557"/>
        <dbReference type="ChEBI" id="CHEBI:15377"/>
        <dbReference type="ChEBI" id="CHEBI:15378"/>
        <dbReference type="ChEBI" id="CHEBI:16199"/>
        <dbReference type="ChEBI" id="CHEBI:17544"/>
        <dbReference type="ChEBI" id="CHEBI:28938"/>
        <dbReference type="EC" id="3.5.1.5"/>
    </reaction>
</comment>
<dbReference type="PROSITE" id="PS00145">
    <property type="entry name" value="UREASE_2"/>
    <property type="match status" value="1"/>
</dbReference>
<dbReference type="EMBL" id="AP019620">
    <property type="protein sequence ID" value="BBJ47320.1"/>
    <property type="molecule type" value="Genomic_DNA"/>
</dbReference>
<feature type="domain" description="Urease" evidence="8">
    <location>
        <begin position="1"/>
        <end position="325"/>
    </location>
</feature>
<evidence type="ECO:0000256" key="4">
    <source>
        <dbReference type="ARBA" id="ARBA00022596"/>
    </source>
</evidence>
<dbReference type="InterPro" id="IPR005848">
    <property type="entry name" value="Urease_asu"/>
</dbReference>
<gene>
    <name evidence="9" type="ORF">SSPO_100380</name>
</gene>
<dbReference type="PANTHER" id="PTHR43440">
    <property type="entry name" value="UREASE"/>
    <property type="match status" value="1"/>
</dbReference>
<evidence type="ECO:0000256" key="7">
    <source>
        <dbReference type="RuleBase" id="RU004158"/>
    </source>
</evidence>
<comment type="cofactor">
    <cofactor evidence="1">
        <name>Ni cation</name>
        <dbReference type="ChEBI" id="CHEBI:25516"/>
    </cofactor>
</comment>
<sequence>MIELVKEPNVLPASTNPTRPLTVNTVKEHVDMMIVCHHLNPQIPADMAFADSRIRPSTMAAEDLLHDMGAISMMSSDAQAMGRIGEMIMRTWQTAHVMKCRYGALKEDLEAAKVRTITDDTNHSFNDQQLQPNDNFRARRYVAKYTINPAITHGIDGHVGSVQTGKLADLVLWEPKFFGVKPHMLLKGGQLAYAQVGDANASITTPQPYLPRPVWGSTGRSPGRNSVNFVAPGVAGKLNGDGTSSIPGLGLDKEFVDITSTRQVMKSDMKLNDGSALTSLEVDHNSFEVTIGGATTTDARTELNGATVPRSYVNEVPLAQRYFLF</sequence>
<comment type="subcellular location">
    <subcellularLocation>
        <location evidence="6">Cytoplasm</location>
    </subcellularLocation>
</comment>
<dbReference type="AlphaFoldDB" id="A0A499V3B3"/>
<name>A0A499V3B3_9ACTN</name>
<dbReference type="GO" id="GO:0009039">
    <property type="term" value="F:urease activity"/>
    <property type="evidence" value="ECO:0007669"/>
    <property type="project" value="UniProtKB-EC"/>
</dbReference>
<dbReference type="EC" id="3.5.1.5" evidence="3"/>
<keyword evidence="4" id="KW-0533">Nickel</keyword>
<reference evidence="9 10" key="1">
    <citation type="journal article" date="2020" name="Int. J. Syst. Evol. Microbiol.">
        <title>Reclassification of Streptomyces castelarensis and Streptomyces sporoclivatus as later heterotypic synonyms of Streptomyces antimycoticus.</title>
        <authorList>
            <person name="Komaki H."/>
            <person name="Tamura T."/>
        </authorList>
    </citation>
    <scope>NUCLEOTIDE SEQUENCE [LARGE SCALE GENOMIC DNA]</scope>
    <source>
        <strain evidence="9 10">NBRC 100767</strain>
    </source>
</reference>
<dbReference type="PANTHER" id="PTHR43440:SF1">
    <property type="entry name" value="UREASE"/>
    <property type="match status" value="1"/>
</dbReference>
<dbReference type="SUPFAM" id="SSF51556">
    <property type="entry name" value="Metallo-dependent hydrolases"/>
    <property type="match status" value="1"/>
</dbReference>
<proteinExistence type="inferred from homology"/>
<dbReference type="UniPathway" id="UPA00258">
    <property type="reaction ID" value="UER00370"/>
</dbReference>
<evidence type="ECO:0000256" key="2">
    <source>
        <dbReference type="ARBA" id="ARBA00004897"/>
    </source>
</evidence>
<keyword evidence="6" id="KW-0378">Hydrolase</keyword>
<dbReference type="PRINTS" id="PR01752">
    <property type="entry name" value="UREASE"/>
</dbReference>
<evidence type="ECO:0000313" key="9">
    <source>
        <dbReference type="EMBL" id="BBJ47320.1"/>
    </source>
</evidence>
<feature type="active site" description="Proton donor" evidence="6">
    <location>
        <position position="37"/>
    </location>
</feature>
<keyword evidence="6" id="KW-0963">Cytoplasm</keyword>
<comment type="pathway">
    <text evidence="2">Nitrogen metabolism; urea degradation; CO(2) and NH(3) from urea (urease route): step 1/1.</text>
</comment>
<dbReference type="InterPro" id="IPR017950">
    <property type="entry name" value="Urease_AS"/>
</dbReference>
<dbReference type="InterPro" id="IPR006680">
    <property type="entry name" value="Amidohydro-rel"/>
</dbReference>
<dbReference type="GO" id="GO:0005737">
    <property type="term" value="C:cytoplasm"/>
    <property type="evidence" value="ECO:0007669"/>
    <property type="project" value="UniProtKB-SubCell"/>
</dbReference>
<dbReference type="GO" id="GO:0043419">
    <property type="term" value="P:urea catabolic process"/>
    <property type="evidence" value="ECO:0007669"/>
    <property type="project" value="UniProtKB-UniPathway"/>
</dbReference>
<evidence type="ECO:0000259" key="8">
    <source>
        <dbReference type="PROSITE" id="PS51368"/>
    </source>
</evidence>
<dbReference type="NCBIfam" id="NF009686">
    <property type="entry name" value="PRK13207.1"/>
    <property type="match status" value="1"/>
</dbReference>
<evidence type="ECO:0000256" key="6">
    <source>
        <dbReference type="PROSITE-ProRule" id="PRU00700"/>
    </source>
</evidence>
<evidence type="ECO:0000313" key="10">
    <source>
        <dbReference type="Proteomes" id="UP000463951"/>
    </source>
</evidence>
<dbReference type="Pfam" id="PF01979">
    <property type="entry name" value="Amidohydro_1"/>
    <property type="match status" value="1"/>
</dbReference>
<organism evidence="9 10">
    <name type="scientific">Streptomyces antimycoticus</name>
    <dbReference type="NCBI Taxonomy" id="68175"/>
    <lineage>
        <taxon>Bacteria</taxon>
        <taxon>Bacillati</taxon>
        <taxon>Actinomycetota</taxon>
        <taxon>Actinomycetes</taxon>
        <taxon>Kitasatosporales</taxon>
        <taxon>Streptomycetaceae</taxon>
        <taxon>Streptomyces</taxon>
        <taxon>Streptomyces violaceusniger group</taxon>
    </lineage>
</organism>
<dbReference type="InterPro" id="IPR050112">
    <property type="entry name" value="Urease_alpha_subunit"/>
</dbReference>
<evidence type="ECO:0000256" key="1">
    <source>
        <dbReference type="ARBA" id="ARBA00001948"/>
    </source>
</evidence>
<dbReference type="SUPFAM" id="SSF51338">
    <property type="entry name" value="Composite domain of metallo-dependent hydrolases"/>
    <property type="match status" value="1"/>
</dbReference>
<dbReference type="GO" id="GO:0016151">
    <property type="term" value="F:nickel cation binding"/>
    <property type="evidence" value="ECO:0007669"/>
    <property type="project" value="InterPro"/>
</dbReference>
<dbReference type="InterPro" id="IPR011059">
    <property type="entry name" value="Metal-dep_hydrolase_composite"/>
</dbReference>
<dbReference type="InterPro" id="IPR032466">
    <property type="entry name" value="Metal_Hydrolase"/>
</dbReference>
<protein>
    <recommendedName>
        <fullName evidence="3">urease</fullName>
        <ecNumber evidence="3">3.5.1.5</ecNumber>
    </recommendedName>
</protein>
<dbReference type="Proteomes" id="UP000463951">
    <property type="component" value="Chromosome"/>
</dbReference>
<accession>A0A499V3B3</accession>
<dbReference type="InterPro" id="IPR017951">
    <property type="entry name" value="Urease_asu_c"/>
</dbReference>
<comment type="caution">
    <text evidence="6">Lacks conserved residue(s) required for the propagation of feature annotation.</text>
</comment>
<dbReference type="Gene3D" id="3.20.20.140">
    <property type="entry name" value="Metal-dependent hydrolases"/>
    <property type="match status" value="2"/>
</dbReference>
<evidence type="ECO:0000256" key="3">
    <source>
        <dbReference type="ARBA" id="ARBA00012934"/>
    </source>
</evidence>
<comment type="similarity">
    <text evidence="7">Belongs to the metallo-dependent hydrolases superfamily. Urease alpha subunit family.</text>
</comment>
<evidence type="ECO:0000256" key="5">
    <source>
        <dbReference type="ARBA" id="ARBA00047778"/>
    </source>
</evidence>
<dbReference type="PROSITE" id="PS51368">
    <property type="entry name" value="UREASE_3"/>
    <property type="match status" value="1"/>
</dbReference>